<organism evidence="1 2">
    <name type="scientific">Natronomicrosphaera hydrolytica</name>
    <dbReference type="NCBI Taxonomy" id="3242702"/>
    <lineage>
        <taxon>Bacteria</taxon>
        <taxon>Pseudomonadati</taxon>
        <taxon>Planctomycetota</taxon>
        <taxon>Phycisphaerae</taxon>
        <taxon>Phycisphaerales</taxon>
        <taxon>Phycisphaeraceae</taxon>
        <taxon>Natronomicrosphaera</taxon>
    </lineage>
</organism>
<evidence type="ECO:0008006" key="3">
    <source>
        <dbReference type="Google" id="ProtNLM"/>
    </source>
</evidence>
<proteinExistence type="predicted"/>
<reference evidence="1 2" key="1">
    <citation type="submission" date="2024-08" db="EMBL/GenBank/DDBJ databases">
        <title>Whole-genome sequencing of halo(alkali)philic microorganisms from hypersaline lakes.</title>
        <authorList>
            <person name="Sorokin D.Y."/>
            <person name="Merkel A.Y."/>
            <person name="Messina E."/>
            <person name="Yakimov M."/>
        </authorList>
    </citation>
    <scope>NUCLEOTIDE SEQUENCE [LARGE SCALE GENOMIC DNA]</scope>
    <source>
        <strain evidence="1 2">AB-hyl4</strain>
    </source>
</reference>
<evidence type="ECO:0000313" key="1">
    <source>
        <dbReference type="EMBL" id="MFA9476806.1"/>
    </source>
</evidence>
<comment type="caution">
    <text evidence="1">The sequence shown here is derived from an EMBL/GenBank/DDBJ whole genome shotgun (WGS) entry which is preliminary data.</text>
</comment>
<name>A0ABV4TZN4_9BACT</name>
<keyword evidence="2" id="KW-1185">Reference proteome</keyword>
<accession>A0ABV4TZN4</accession>
<dbReference type="PROSITE" id="PS51257">
    <property type="entry name" value="PROKAR_LIPOPROTEIN"/>
    <property type="match status" value="1"/>
</dbReference>
<dbReference type="RefSeq" id="WP_425343732.1">
    <property type="nucleotide sequence ID" value="NZ_JBGUBD010000001.1"/>
</dbReference>
<gene>
    <name evidence="1" type="ORF">ACERK3_00735</name>
</gene>
<protein>
    <recommendedName>
        <fullName evidence="3">Lipoprotein</fullName>
    </recommendedName>
</protein>
<evidence type="ECO:0000313" key="2">
    <source>
        <dbReference type="Proteomes" id="UP001575105"/>
    </source>
</evidence>
<sequence length="166" mass="18075">MKTSTTPPIHWPAVIAALALLFVGCAPIPPTAAEHGYPPDFSLVFTVKHDDAPSDLLDPLAMPAQHVVSPDRTLRVALGPGAGHDFHPAVTARLSPQQMIQLYRIAEAGNLLDAPPHTDTDVDPTGLHYRITLTAHGYRRHYTTTPTDHPAATMLLERLIKLRTPH</sequence>
<dbReference type="Proteomes" id="UP001575105">
    <property type="component" value="Unassembled WGS sequence"/>
</dbReference>
<dbReference type="EMBL" id="JBGUBD010000001">
    <property type="protein sequence ID" value="MFA9476806.1"/>
    <property type="molecule type" value="Genomic_DNA"/>
</dbReference>